<dbReference type="EMBL" id="JBHTKA010000016">
    <property type="protein sequence ID" value="MFD1003333.1"/>
    <property type="molecule type" value="Genomic_DNA"/>
</dbReference>
<organism evidence="1 2">
    <name type="scientific">Ohtaekwangia kribbensis</name>
    <dbReference type="NCBI Taxonomy" id="688913"/>
    <lineage>
        <taxon>Bacteria</taxon>
        <taxon>Pseudomonadati</taxon>
        <taxon>Bacteroidota</taxon>
        <taxon>Cytophagia</taxon>
        <taxon>Cytophagales</taxon>
        <taxon>Fulvivirgaceae</taxon>
        <taxon>Ohtaekwangia</taxon>
    </lineage>
</organism>
<accession>A0ABW3KDC2</accession>
<protein>
    <recommendedName>
        <fullName evidence="3">STAS/SEC14 domain-containing protein</fullName>
    </recommendedName>
</protein>
<evidence type="ECO:0000313" key="1">
    <source>
        <dbReference type="EMBL" id="MFD1003333.1"/>
    </source>
</evidence>
<keyword evidence="2" id="KW-1185">Reference proteome</keyword>
<dbReference type="Proteomes" id="UP001597112">
    <property type="component" value="Unassembled WGS sequence"/>
</dbReference>
<proteinExistence type="predicted"/>
<reference evidence="2" key="1">
    <citation type="journal article" date="2019" name="Int. J. Syst. Evol. Microbiol.">
        <title>The Global Catalogue of Microorganisms (GCM) 10K type strain sequencing project: providing services to taxonomists for standard genome sequencing and annotation.</title>
        <authorList>
            <consortium name="The Broad Institute Genomics Platform"/>
            <consortium name="The Broad Institute Genome Sequencing Center for Infectious Disease"/>
            <person name="Wu L."/>
            <person name="Ma J."/>
        </authorList>
    </citation>
    <scope>NUCLEOTIDE SEQUENCE [LARGE SCALE GENOMIC DNA]</scope>
    <source>
        <strain evidence="2">CCUG 58938</strain>
    </source>
</reference>
<comment type="caution">
    <text evidence="1">The sequence shown here is derived from an EMBL/GenBank/DDBJ whole genome shotgun (WGS) entry which is preliminary data.</text>
</comment>
<dbReference type="RefSeq" id="WP_377585914.1">
    <property type="nucleotide sequence ID" value="NZ_JBHTKA010000016.1"/>
</dbReference>
<evidence type="ECO:0000313" key="2">
    <source>
        <dbReference type="Proteomes" id="UP001597112"/>
    </source>
</evidence>
<sequence>MITKLYTTESGSIDFDPSVPCLISTYNGFIGSEDFRNQGEFGLEMIQQKIRKYGKIAWIGDLSKSEIFDDEDVEWTGLEWSTKAYALGLHYRAIVMPESVFAAINVRDFIARHNERKDPLVIKSFTDIASAKAWCKQCLDPLSVGR</sequence>
<name>A0ABW3KDC2_9BACT</name>
<evidence type="ECO:0008006" key="3">
    <source>
        <dbReference type="Google" id="ProtNLM"/>
    </source>
</evidence>
<gene>
    <name evidence="1" type="ORF">ACFQ21_28665</name>
</gene>